<comment type="caution">
    <text evidence="1">The sequence shown here is derived from an EMBL/GenBank/DDBJ whole genome shotgun (WGS) entry which is preliminary data.</text>
</comment>
<dbReference type="InterPro" id="IPR026286">
    <property type="entry name" value="MaiA/AMDase"/>
</dbReference>
<dbReference type="PIRSF" id="PIRSF015736">
    <property type="entry name" value="MI"/>
    <property type="match status" value="1"/>
</dbReference>
<protein>
    <submittedName>
        <fullName evidence="1">Asp/Glu/hydantoin racemase</fullName>
    </submittedName>
</protein>
<dbReference type="STRING" id="1185766.SAMN05216224_1027"/>
<dbReference type="OrthoDB" id="9816064at2"/>
<evidence type="ECO:0000313" key="1">
    <source>
        <dbReference type="EMBL" id="KEP69438.1"/>
    </source>
</evidence>
<accession>A0A074TKC4</accession>
<dbReference type="eggNOG" id="COG3473">
    <property type="taxonomic scope" value="Bacteria"/>
</dbReference>
<dbReference type="AlphaFoldDB" id="A0A074TKC4"/>
<name>A0A074TKC4_9RHOB</name>
<keyword evidence="2" id="KW-1185">Reference proteome</keyword>
<organism evidence="1 2">
    <name type="scientific">Thioclava dalianensis</name>
    <dbReference type="NCBI Taxonomy" id="1185766"/>
    <lineage>
        <taxon>Bacteria</taxon>
        <taxon>Pseudomonadati</taxon>
        <taxon>Pseudomonadota</taxon>
        <taxon>Alphaproteobacteria</taxon>
        <taxon>Rhodobacterales</taxon>
        <taxon>Paracoccaceae</taxon>
        <taxon>Thioclava</taxon>
    </lineage>
</organism>
<dbReference type="Gene3D" id="3.40.50.12500">
    <property type="match status" value="1"/>
</dbReference>
<dbReference type="RefSeq" id="WP_038066609.1">
    <property type="nucleotide sequence ID" value="NZ_FOVB01000002.1"/>
</dbReference>
<dbReference type="Pfam" id="PF17645">
    <property type="entry name" value="Amdase"/>
    <property type="match status" value="1"/>
</dbReference>
<reference evidence="1 2" key="1">
    <citation type="submission" date="2014-03" db="EMBL/GenBank/DDBJ databases">
        <title>The draft genome sequence of Thioclava dalianensis DLFJ1-1.</title>
        <authorList>
            <person name="Lai Q."/>
            <person name="Shao Z."/>
        </authorList>
    </citation>
    <scope>NUCLEOTIDE SEQUENCE [LARGE SCALE GENOMIC DNA]</scope>
    <source>
        <strain evidence="1 2">DLFJ1-1</strain>
    </source>
</reference>
<dbReference type="EMBL" id="JHEH01000014">
    <property type="protein sequence ID" value="KEP69438.1"/>
    <property type="molecule type" value="Genomic_DNA"/>
</dbReference>
<evidence type="ECO:0000313" key="2">
    <source>
        <dbReference type="Proteomes" id="UP000027725"/>
    </source>
</evidence>
<dbReference type="Proteomes" id="UP000027725">
    <property type="component" value="Unassembled WGS sequence"/>
</dbReference>
<dbReference type="PANTHER" id="PTHR40267:SF1">
    <property type="entry name" value="BLR3294 PROTEIN"/>
    <property type="match status" value="1"/>
</dbReference>
<gene>
    <name evidence="1" type="ORF">DL1_04285</name>
</gene>
<sequence length="256" mass="27366">MSLSRTKPVRLGMLTPSSNTVLEPYTSAMLSALGDQVTAHFGRFRVVEISLSRASQDQFHTAPILEAAERLAEAQVDVIAWNGTSASWLGLEQDRNLCAQIEAKTGVRASSTILAYDALLRGMGVTRLGLVTPYLSEIQDRIIANFDQGGIQVVADERLEDKGNFSFATYGPAQIEGLCDTVALAQPEAIAVLCTNFRGAPIAQTFETRTGIPLLDSVSVTAAHCLALAGRDPADITGWGKVFALTSDLHGSNNKT</sequence>
<proteinExistence type="predicted"/>
<dbReference type="PANTHER" id="PTHR40267">
    <property type="entry name" value="BLR3294 PROTEIN"/>
    <property type="match status" value="1"/>
</dbReference>
<dbReference type="InterPro" id="IPR053714">
    <property type="entry name" value="Iso_Racemase_Enz_sf"/>
</dbReference>